<reference evidence="2" key="1">
    <citation type="journal article" date="2016" name="Genome Announc.">
        <title>Draft genome sequences of fungus Aspergillus calidoustus.</title>
        <authorList>
            <person name="Horn F."/>
            <person name="Linde J."/>
            <person name="Mattern D.J."/>
            <person name="Walther G."/>
            <person name="Guthke R."/>
            <person name="Scherlach K."/>
            <person name="Martin K."/>
            <person name="Brakhage A.A."/>
            <person name="Petzke L."/>
            <person name="Valiante V."/>
        </authorList>
    </citation>
    <scope>NUCLEOTIDE SEQUENCE [LARGE SCALE GENOMIC DNA]</scope>
    <source>
        <strain evidence="2">SF006504</strain>
    </source>
</reference>
<dbReference type="AlphaFoldDB" id="A0A0U5GDV2"/>
<accession>A0A0U5GDV2</accession>
<evidence type="ECO:0000313" key="1">
    <source>
        <dbReference type="EMBL" id="CEL10577.1"/>
    </source>
</evidence>
<dbReference type="Proteomes" id="UP000054771">
    <property type="component" value="Unassembled WGS sequence"/>
</dbReference>
<organism evidence="1 2">
    <name type="scientific">Aspergillus calidoustus</name>
    <dbReference type="NCBI Taxonomy" id="454130"/>
    <lineage>
        <taxon>Eukaryota</taxon>
        <taxon>Fungi</taxon>
        <taxon>Dikarya</taxon>
        <taxon>Ascomycota</taxon>
        <taxon>Pezizomycotina</taxon>
        <taxon>Eurotiomycetes</taxon>
        <taxon>Eurotiomycetidae</taxon>
        <taxon>Eurotiales</taxon>
        <taxon>Aspergillaceae</taxon>
        <taxon>Aspergillus</taxon>
        <taxon>Aspergillus subgen. Nidulantes</taxon>
    </lineage>
</organism>
<sequence>MEGEDNYSDILFNLNRCSLVDFNGSEYASYRTASDMERYLAIDNYYLHHAHEADPTAQTRPSLHIETQGIHTIFRIDSTGVLQQFTGTSLETCRPVKIEECSLSIASGGRLAGLQTDDSTFVLIFENSAGHLESVRLQQGRLNRLSTFPVDREPDSAFIAVNETYDTFKVYYQHRDKHIHCLVADTGSGRWNADTSLTNSHLDSTAFNLLFISYGNGNFAVYVPDIASDNVRHPDMMKRLVEIGPNGERIERERPCIRVLPWDENSGSRVMTMPISFNPTLKPRQSGVTGTTVRPT</sequence>
<dbReference type="EMBL" id="CDMC01000019">
    <property type="protein sequence ID" value="CEL10577.1"/>
    <property type="molecule type" value="Genomic_DNA"/>
</dbReference>
<dbReference type="Gene3D" id="2.120.10.70">
    <property type="entry name" value="Fucose-specific lectin"/>
    <property type="match status" value="1"/>
</dbReference>
<name>A0A0U5GDV2_ASPCI</name>
<proteinExistence type="predicted"/>
<keyword evidence="2" id="KW-1185">Reference proteome</keyword>
<evidence type="ECO:0000313" key="2">
    <source>
        <dbReference type="Proteomes" id="UP000054771"/>
    </source>
</evidence>
<gene>
    <name evidence="1" type="ORF">ASPCAL13694</name>
</gene>
<evidence type="ECO:0008006" key="3">
    <source>
        <dbReference type="Google" id="ProtNLM"/>
    </source>
</evidence>
<protein>
    <recommendedName>
        <fullName evidence="3">Fucose-specific lectin</fullName>
    </recommendedName>
</protein>